<evidence type="ECO:0000313" key="1">
    <source>
        <dbReference type="EMBL" id="KAJ1900682.1"/>
    </source>
</evidence>
<dbReference type="Proteomes" id="UP001150581">
    <property type="component" value="Unassembled WGS sequence"/>
</dbReference>
<sequence length="766" mass="83121">MSVPPPVLEIRFPSYTSGNSPRCGPKSTLTGLVYLKLAQTLQASCLSLNLVGSERISLAPESANITANHISATAIAHTTKHRSVKKVYFNQTAILWGDAKLRASNELTAGVHMFHFSCEFPRINYPQSQTTPEYTIKYVLQAKLLNARPACDSTIITAAQPIIYVPETIAPRTTPHINGSQDEIAAPYTFCDNATDIEDAQWAFHVYAMGLQQAFRPGETVDLQLRLTGQRTLRKMRFAVIEQTDCFYPQLPDPHEEQLDLGRRLWSAQRHLCESSDLQFERDSSVLIPDLCADHMHAARTRGGPTYYAHLHTRLPQNLMVLPETGYLRFTYFAEITLFSNSTWGGHVRRAVMRVPIPVATRVLSGSAVMPKSAHIAPSVIGAEPSALLRDSSSFGDINRRGTSSSSAQTVVDQGPYYDTLDESNGEHALRHGRSIVDFGMRLQQLIPRRAPSSLLGLHGGNGNGRSSRPPQRSTSFGRTLMEQSAISVADMLPALPGVTGTSIHGPQSSMFNSPLARSTSPSIPDEPMNPAAAATHAGSSRGKISSLQNIDSTAKFIKGVTGGFSTTFLIRLREFYHAGANSRALADLINGYPADQHNIIPSAIVRPSATASATAIPTSITAFSSSSNQQRSSLSSRRNSHMSAKSVSGVMFTSECMRPQIEVIMISYRDPVTSHVSTWSALGSDELRRNSSTPSAAFKPAQSSARYSRMSAISAMSSDTVCAAGGRLSFAKELPSLPLLQSNLSLSMLTSTVESPPAVHCRQFG</sequence>
<protein>
    <submittedName>
        <fullName evidence="1">Uncharacterized protein</fullName>
    </submittedName>
</protein>
<accession>A0ACC1ITR7</accession>
<proteinExistence type="predicted"/>
<reference evidence="1" key="1">
    <citation type="submission" date="2022-07" db="EMBL/GenBank/DDBJ databases">
        <title>Phylogenomic reconstructions and comparative analyses of Kickxellomycotina fungi.</title>
        <authorList>
            <person name="Reynolds N.K."/>
            <person name="Stajich J.E."/>
            <person name="Barry K."/>
            <person name="Grigoriev I.V."/>
            <person name="Crous P."/>
            <person name="Smith M.E."/>
        </authorList>
    </citation>
    <scope>NUCLEOTIDE SEQUENCE</scope>
    <source>
        <strain evidence="1">Benny 63K</strain>
    </source>
</reference>
<organism evidence="1 2">
    <name type="scientific">Kickxella alabastrina</name>
    <dbReference type="NCBI Taxonomy" id="61397"/>
    <lineage>
        <taxon>Eukaryota</taxon>
        <taxon>Fungi</taxon>
        <taxon>Fungi incertae sedis</taxon>
        <taxon>Zoopagomycota</taxon>
        <taxon>Kickxellomycotina</taxon>
        <taxon>Kickxellomycetes</taxon>
        <taxon>Kickxellales</taxon>
        <taxon>Kickxellaceae</taxon>
        <taxon>Kickxella</taxon>
    </lineage>
</organism>
<comment type="caution">
    <text evidence="1">The sequence shown here is derived from an EMBL/GenBank/DDBJ whole genome shotgun (WGS) entry which is preliminary data.</text>
</comment>
<evidence type="ECO:0000313" key="2">
    <source>
        <dbReference type="Proteomes" id="UP001150581"/>
    </source>
</evidence>
<dbReference type="EMBL" id="JANBPG010000066">
    <property type="protein sequence ID" value="KAJ1900682.1"/>
    <property type="molecule type" value="Genomic_DNA"/>
</dbReference>
<keyword evidence="2" id="KW-1185">Reference proteome</keyword>
<name>A0ACC1ITR7_9FUNG</name>
<gene>
    <name evidence="1" type="ORF">LPJ66_001309</name>
</gene>